<gene>
    <name evidence="2" type="ORF">RU08_14565</name>
</gene>
<name>A0A0D0KPC1_9PSED</name>
<accession>A0A0D0KPC1</accession>
<reference evidence="2 3" key="1">
    <citation type="submission" date="2014-12" db="EMBL/GenBank/DDBJ databases">
        <title>16Stimator: statistical estimation of ribosomal gene copy numbers from draft genome assemblies.</title>
        <authorList>
            <person name="Perisin M.A."/>
            <person name="Vetter M."/>
            <person name="Gilbert J.A."/>
            <person name="Bergelson J."/>
        </authorList>
    </citation>
    <scope>NUCLEOTIDE SEQUENCE [LARGE SCALE GENOMIC DNA]</scope>
    <source>
        <strain evidence="2 3">MEJ086</strain>
    </source>
</reference>
<evidence type="ECO:0000313" key="3">
    <source>
        <dbReference type="Proteomes" id="UP000032068"/>
    </source>
</evidence>
<dbReference type="RefSeq" id="WP_042554563.1">
    <property type="nucleotide sequence ID" value="NZ_JXQW01000038.1"/>
</dbReference>
<evidence type="ECO:0000256" key="1">
    <source>
        <dbReference type="SAM" id="MobiDB-lite"/>
    </source>
</evidence>
<comment type="caution">
    <text evidence="2">The sequence shown here is derived from an EMBL/GenBank/DDBJ whole genome shotgun (WGS) entry which is preliminary data.</text>
</comment>
<feature type="region of interest" description="Disordered" evidence="1">
    <location>
        <begin position="1"/>
        <end position="31"/>
    </location>
</feature>
<dbReference type="AlphaFoldDB" id="A0A0D0KPC1"/>
<dbReference type="OrthoDB" id="7025783at2"/>
<protein>
    <submittedName>
        <fullName evidence="2">Uncharacterized protein</fullName>
    </submittedName>
</protein>
<proteinExistence type="predicted"/>
<dbReference type="EMBL" id="JXQW01000038">
    <property type="protein sequence ID" value="KIP98818.1"/>
    <property type="molecule type" value="Genomic_DNA"/>
</dbReference>
<sequence length="92" mass="10140">MAEPRSPVVRFPRRQSPIPKTCPPPPRDTQGDAELRASLLADIFDELIRKKGEHPEGLLVHAAALFAKDLLEEMVVLYRQALCEAQGGSGHV</sequence>
<evidence type="ECO:0000313" key="2">
    <source>
        <dbReference type="EMBL" id="KIP98818.1"/>
    </source>
</evidence>
<dbReference type="Proteomes" id="UP000032068">
    <property type="component" value="Unassembled WGS sequence"/>
</dbReference>
<organism evidence="2 3">
    <name type="scientific">Pseudomonas fulva</name>
    <dbReference type="NCBI Taxonomy" id="47880"/>
    <lineage>
        <taxon>Bacteria</taxon>
        <taxon>Pseudomonadati</taxon>
        <taxon>Pseudomonadota</taxon>
        <taxon>Gammaproteobacteria</taxon>
        <taxon>Pseudomonadales</taxon>
        <taxon>Pseudomonadaceae</taxon>
        <taxon>Pseudomonas</taxon>
    </lineage>
</organism>